<dbReference type="OrthoDB" id="9807321at2"/>
<organism evidence="5 6">
    <name type="scientific">Paenibacillus selenitireducens</name>
    <dbReference type="NCBI Taxonomy" id="1324314"/>
    <lineage>
        <taxon>Bacteria</taxon>
        <taxon>Bacillati</taxon>
        <taxon>Bacillota</taxon>
        <taxon>Bacilli</taxon>
        <taxon>Bacillales</taxon>
        <taxon>Paenibacillaceae</taxon>
        <taxon>Paenibacillus</taxon>
    </lineage>
</organism>
<dbReference type="SMART" id="SM00342">
    <property type="entry name" value="HTH_ARAC"/>
    <property type="match status" value="1"/>
</dbReference>
<dbReference type="RefSeq" id="WP_078496676.1">
    <property type="nucleotide sequence ID" value="NZ_MSZX01000001.1"/>
</dbReference>
<comment type="caution">
    <text evidence="5">The sequence shown here is derived from an EMBL/GenBank/DDBJ whole genome shotgun (WGS) entry which is preliminary data.</text>
</comment>
<dbReference type="Proteomes" id="UP000190188">
    <property type="component" value="Unassembled WGS sequence"/>
</dbReference>
<dbReference type="Pfam" id="PF12833">
    <property type="entry name" value="HTH_18"/>
    <property type="match status" value="1"/>
</dbReference>
<dbReference type="PRINTS" id="PR00032">
    <property type="entry name" value="HTHARAC"/>
</dbReference>
<dbReference type="InterPro" id="IPR003313">
    <property type="entry name" value="AraC-bd"/>
</dbReference>
<keyword evidence="1" id="KW-0805">Transcription regulation</keyword>
<dbReference type="InterPro" id="IPR020449">
    <property type="entry name" value="Tscrpt_reg_AraC-type_HTH"/>
</dbReference>
<dbReference type="InterPro" id="IPR018060">
    <property type="entry name" value="HTH_AraC"/>
</dbReference>
<evidence type="ECO:0000256" key="3">
    <source>
        <dbReference type="ARBA" id="ARBA00023163"/>
    </source>
</evidence>
<evidence type="ECO:0000259" key="4">
    <source>
        <dbReference type="PROSITE" id="PS01124"/>
    </source>
</evidence>
<dbReference type="InterPro" id="IPR037923">
    <property type="entry name" value="HTH-like"/>
</dbReference>
<dbReference type="Gene3D" id="1.10.10.60">
    <property type="entry name" value="Homeodomain-like"/>
    <property type="match status" value="2"/>
</dbReference>
<dbReference type="AlphaFoldDB" id="A0A1T2XMQ3"/>
<keyword evidence="3" id="KW-0804">Transcription</keyword>
<proteinExistence type="predicted"/>
<evidence type="ECO:0000313" key="5">
    <source>
        <dbReference type="EMBL" id="OPA80953.1"/>
    </source>
</evidence>
<sequence length="296" mass="34795">MYYSLSRLSTLDVKWADLFDANNLHFFGQHHNPHYELIVIADGTVHLQTGEARMTLQAGESLLMMPWETHSGWNAHEKQGQFFWVQFSCDPCLNEFVLDRASELNIVHAERTELRTTDILHEDLLVVPRQFHSLQRYKLLGLFEDLVETMKQPKGYFRFHATLLLGEILRLMASDFLKQSDLDTAFPASYLTFRKLVNHLNNFYDSDISKETLERLLDRKYEYLCQVFKKYAGTNIHNYIHQLKTQRAKHLLRSTDKSVQEIANEVGYPDPFYFSRMFKKIEGVAPQHYRNKEPLG</sequence>
<dbReference type="SUPFAM" id="SSF51215">
    <property type="entry name" value="Regulatory protein AraC"/>
    <property type="match status" value="1"/>
</dbReference>
<dbReference type="PANTHER" id="PTHR43280">
    <property type="entry name" value="ARAC-FAMILY TRANSCRIPTIONAL REGULATOR"/>
    <property type="match status" value="1"/>
</dbReference>
<name>A0A1T2XMQ3_9BACL</name>
<evidence type="ECO:0000313" key="6">
    <source>
        <dbReference type="Proteomes" id="UP000190188"/>
    </source>
</evidence>
<evidence type="ECO:0000256" key="2">
    <source>
        <dbReference type="ARBA" id="ARBA00023125"/>
    </source>
</evidence>
<protein>
    <recommendedName>
        <fullName evidence="4">HTH araC/xylS-type domain-containing protein</fullName>
    </recommendedName>
</protein>
<dbReference type="InterPro" id="IPR014710">
    <property type="entry name" value="RmlC-like_jellyroll"/>
</dbReference>
<dbReference type="Pfam" id="PF02311">
    <property type="entry name" value="AraC_binding"/>
    <property type="match status" value="1"/>
</dbReference>
<dbReference type="STRING" id="1324314.BVG16_00985"/>
<keyword evidence="6" id="KW-1185">Reference proteome</keyword>
<dbReference type="Gene3D" id="2.60.120.10">
    <property type="entry name" value="Jelly Rolls"/>
    <property type="match status" value="1"/>
</dbReference>
<accession>A0A1T2XMQ3</accession>
<dbReference type="SUPFAM" id="SSF46689">
    <property type="entry name" value="Homeodomain-like"/>
    <property type="match status" value="1"/>
</dbReference>
<dbReference type="CDD" id="cd02208">
    <property type="entry name" value="cupin_RmlC-like"/>
    <property type="match status" value="1"/>
</dbReference>
<dbReference type="GO" id="GO:0003700">
    <property type="term" value="F:DNA-binding transcription factor activity"/>
    <property type="evidence" value="ECO:0007669"/>
    <property type="project" value="InterPro"/>
</dbReference>
<dbReference type="GO" id="GO:0043565">
    <property type="term" value="F:sequence-specific DNA binding"/>
    <property type="evidence" value="ECO:0007669"/>
    <property type="project" value="InterPro"/>
</dbReference>
<dbReference type="InterPro" id="IPR009057">
    <property type="entry name" value="Homeodomain-like_sf"/>
</dbReference>
<gene>
    <name evidence="5" type="ORF">BVG16_00985</name>
</gene>
<dbReference type="EMBL" id="MSZX01000001">
    <property type="protein sequence ID" value="OPA80953.1"/>
    <property type="molecule type" value="Genomic_DNA"/>
</dbReference>
<dbReference type="PANTHER" id="PTHR43280:SF2">
    <property type="entry name" value="HTH-TYPE TRANSCRIPTIONAL REGULATOR EXSA"/>
    <property type="match status" value="1"/>
</dbReference>
<reference evidence="5 6" key="1">
    <citation type="submission" date="2017-01" db="EMBL/GenBank/DDBJ databases">
        <title>Genome analysis of Paenibacillus selenitrireducens ES3-24.</title>
        <authorList>
            <person name="Xu D."/>
            <person name="Yao R."/>
            <person name="Zheng S."/>
        </authorList>
    </citation>
    <scope>NUCLEOTIDE SEQUENCE [LARGE SCALE GENOMIC DNA]</scope>
    <source>
        <strain evidence="5 6">ES3-24</strain>
    </source>
</reference>
<dbReference type="PROSITE" id="PS01124">
    <property type="entry name" value="HTH_ARAC_FAMILY_2"/>
    <property type="match status" value="1"/>
</dbReference>
<feature type="domain" description="HTH araC/xylS-type" evidence="4">
    <location>
        <begin position="194"/>
        <end position="292"/>
    </location>
</feature>
<evidence type="ECO:0000256" key="1">
    <source>
        <dbReference type="ARBA" id="ARBA00023015"/>
    </source>
</evidence>
<keyword evidence="2" id="KW-0238">DNA-binding</keyword>